<feature type="region of interest" description="Disordered" evidence="2">
    <location>
        <begin position="1"/>
        <end position="23"/>
    </location>
</feature>
<gene>
    <name evidence="4" type="ORF">K1Y72_25790</name>
</gene>
<dbReference type="CDD" id="cd16936">
    <property type="entry name" value="HATPase_RsbW-like"/>
    <property type="match status" value="1"/>
</dbReference>
<comment type="caution">
    <text evidence="4">The sequence shown here is derived from an EMBL/GenBank/DDBJ whole genome shotgun (WGS) entry which is preliminary data.</text>
</comment>
<proteinExistence type="predicted"/>
<evidence type="ECO:0000313" key="5">
    <source>
        <dbReference type="Proteomes" id="UP000774570"/>
    </source>
</evidence>
<keyword evidence="5" id="KW-1185">Reference proteome</keyword>
<dbReference type="SUPFAM" id="SSF55874">
    <property type="entry name" value="ATPase domain of HSP90 chaperone/DNA topoisomerase II/histidine kinase"/>
    <property type="match status" value="1"/>
</dbReference>
<evidence type="ECO:0000313" key="4">
    <source>
        <dbReference type="EMBL" id="MBW8485817.1"/>
    </source>
</evidence>
<dbReference type="InterPro" id="IPR029016">
    <property type="entry name" value="GAF-like_dom_sf"/>
</dbReference>
<dbReference type="InterPro" id="IPR052016">
    <property type="entry name" value="Bact_Sigma-Reg"/>
</dbReference>
<dbReference type="SUPFAM" id="SSF55781">
    <property type="entry name" value="GAF domain-like"/>
    <property type="match status" value="1"/>
</dbReference>
<feature type="domain" description="PPM-type phosphatase" evidence="3">
    <location>
        <begin position="419"/>
        <end position="630"/>
    </location>
</feature>
<keyword evidence="1" id="KW-0378">Hydrolase</keyword>
<dbReference type="InterPro" id="IPR001932">
    <property type="entry name" value="PPM-type_phosphatase-like_dom"/>
</dbReference>
<accession>A0ABS7G1V1</accession>
<evidence type="ECO:0000259" key="3">
    <source>
        <dbReference type="SMART" id="SM00331"/>
    </source>
</evidence>
<dbReference type="Gene3D" id="3.30.450.40">
    <property type="match status" value="1"/>
</dbReference>
<dbReference type="SMART" id="SM00331">
    <property type="entry name" value="PP2C_SIG"/>
    <property type="match status" value="1"/>
</dbReference>
<reference evidence="4 5" key="1">
    <citation type="submission" date="2021-07" db="EMBL/GenBank/DDBJ databases">
        <title>Actinomadura sp. PM05-2 isolated from lichen.</title>
        <authorList>
            <person name="Somphong A."/>
            <person name="Phongsopitanun W."/>
            <person name="Tanasupawat S."/>
            <person name="Peongsungnone V."/>
        </authorList>
    </citation>
    <scope>NUCLEOTIDE SEQUENCE [LARGE SCALE GENOMIC DNA]</scope>
    <source>
        <strain evidence="4 5">PM05-2</strain>
    </source>
</reference>
<dbReference type="Gene3D" id="3.30.565.10">
    <property type="entry name" value="Histidine kinase-like ATPase, C-terminal domain"/>
    <property type="match status" value="1"/>
</dbReference>
<dbReference type="InterPro" id="IPR036890">
    <property type="entry name" value="HATPase_C_sf"/>
</dbReference>
<name>A0ABS7G1V1_9ACTN</name>
<dbReference type="InterPro" id="IPR035965">
    <property type="entry name" value="PAS-like_dom_sf"/>
</dbReference>
<dbReference type="InterPro" id="IPR036457">
    <property type="entry name" value="PPM-type-like_dom_sf"/>
</dbReference>
<dbReference type="RefSeq" id="WP_220169045.1">
    <property type="nucleotide sequence ID" value="NZ_JAIBOA010000018.1"/>
</dbReference>
<dbReference type="PANTHER" id="PTHR43156">
    <property type="entry name" value="STAGE II SPORULATION PROTEIN E-RELATED"/>
    <property type="match status" value="1"/>
</dbReference>
<sequence length="766" mass="78370">MASPGGNDRRPTEARNISAAAEDDPGGARAPYLLGRHLLGVARLAVVALNGHGRVSHWSRTADELFGVRPGTAVGRAVGSLLRLPTPYRPIMEPGAAACGTCAVPRADTGAPVEIAWWAYPVGRPDGDAAGTGGVRLLAFAMDLARFRDGGLDLGLDDLTFTAPAGALRHLAVTPVLAPGGGDGGRTGARLAELLPLVGLPAEPLLTRALELGHPAVDLAATVRLPVVPHTGGAARAVRLRPAPAAPPAPRRRHRPEARAAADRFARLAEAAARIDTAADVPRALAEALVPDVADAAGVRLVTAGVAERVAHAGEVPGGGPNGQVAAVLATGRAHRGTAADGPAVVPLTAHGRTLGTVELWRGAEAAAFDDTDLALAGGLARHAALALDEARLRDREARTVRDLQRALLPDAPPAVAGAEVCLRYRPAAVAERSGGDWYDAIALPGGRVGVLVGDVLGPGLAAAAAMGRLRAAFRTLARLDPPPGRMLAQLDEIAAELGGEHAATCLYAVYDPIGRCCALASAGHLPPVLVTPEGGARVLDLPVGPPVGAGGPGGASHATVEVPVADGSRLALCTDGLLTGGGRAVETGLEELRARMAGERRPLADSCDGLLAALAAEPADDAVLALLGCDGIPQRDMASWQLEPDPSMVPRARAQAAAQLAAWGLADLTDTVQLLVSELVTNALVHGAGAIGMRLVRMGTLRCEVHDDGPELPRLCQTGAHDESGRGLQLVSHLAERWGTDRTDRGKVVWFEHALPDPGTGPAGR</sequence>
<evidence type="ECO:0000256" key="2">
    <source>
        <dbReference type="SAM" id="MobiDB-lite"/>
    </source>
</evidence>
<protein>
    <submittedName>
        <fullName evidence="4">SpoIIE family protein phosphatase</fullName>
    </submittedName>
</protein>
<dbReference type="SUPFAM" id="SSF55785">
    <property type="entry name" value="PYP-like sensor domain (PAS domain)"/>
    <property type="match status" value="1"/>
</dbReference>
<dbReference type="Proteomes" id="UP000774570">
    <property type="component" value="Unassembled WGS sequence"/>
</dbReference>
<dbReference type="Pfam" id="PF07228">
    <property type="entry name" value="SpoIIE"/>
    <property type="match status" value="1"/>
</dbReference>
<dbReference type="Gene3D" id="3.60.40.10">
    <property type="entry name" value="PPM-type phosphatase domain"/>
    <property type="match status" value="1"/>
</dbReference>
<organism evidence="4 5">
    <name type="scientific">Actinomadura parmotrematis</name>
    <dbReference type="NCBI Taxonomy" id="2864039"/>
    <lineage>
        <taxon>Bacteria</taxon>
        <taxon>Bacillati</taxon>
        <taxon>Actinomycetota</taxon>
        <taxon>Actinomycetes</taxon>
        <taxon>Streptosporangiales</taxon>
        <taxon>Thermomonosporaceae</taxon>
        <taxon>Actinomadura</taxon>
    </lineage>
</organism>
<dbReference type="EMBL" id="JAIBOA010000018">
    <property type="protein sequence ID" value="MBW8485817.1"/>
    <property type="molecule type" value="Genomic_DNA"/>
</dbReference>
<dbReference type="Pfam" id="PF13581">
    <property type="entry name" value="HATPase_c_2"/>
    <property type="match status" value="1"/>
</dbReference>
<dbReference type="InterPro" id="IPR003594">
    <property type="entry name" value="HATPase_dom"/>
</dbReference>
<dbReference type="PANTHER" id="PTHR43156:SF2">
    <property type="entry name" value="STAGE II SPORULATION PROTEIN E"/>
    <property type="match status" value="1"/>
</dbReference>
<evidence type="ECO:0000256" key="1">
    <source>
        <dbReference type="ARBA" id="ARBA00022801"/>
    </source>
</evidence>